<dbReference type="AlphaFoldDB" id="A0A4D7JZY4"/>
<sequence length="87" mass="10057">MIFEFKLEGEDTSVYVLSARLRMDFLKQKLGDDFQVVNKDDEIGLILHYEATKFAKDNLSLNGFGSINYCLNGEESSERIYKIQILK</sequence>
<evidence type="ECO:0000313" key="2">
    <source>
        <dbReference type="Proteomes" id="UP000298616"/>
    </source>
</evidence>
<dbReference type="RefSeq" id="WP_137089816.1">
    <property type="nucleotide sequence ID" value="NZ_CP028923.1"/>
</dbReference>
<reference evidence="1 2" key="1">
    <citation type="submission" date="2018-04" db="EMBL/GenBank/DDBJ databases">
        <title>Complete genome uncultured novel isolate.</title>
        <authorList>
            <person name="Merlino G."/>
        </authorList>
    </citation>
    <scope>NUCLEOTIDE SEQUENCE [LARGE SCALE GENOMIC DNA]</scope>
    <source>
        <strain evidence="2">R1DC9</strain>
    </source>
</reference>
<dbReference type="Proteomes" id="UP000298616">
    <property type="component" value="Chromosome"/>
</dbReference>
<dbReference type="KEGG" id="fpf:DCC35_05420"/>
<keyword evidence="2" id="KW-1185">Reference proteome</keyword>
<evidence type="ECO:0000313" key="1">
    <source>
        <dbReference type="EMBL" id="QCK14224.1"/>
    </source>
</evidence>
<proteinExistence type="predicted"/>
<accession>A0A4D7JZY4</accession>
<name>A0A4D7JZY4_9BACT</name>
<organism evidence="1 2">
    <name type="scientific">Mangrovivirga cuniculi</name>
    <dbReference type="NCBI Taxonomy" id="2715131"/>
    <lineage>
        <taxon>Bacteria</taxon>
        <taxon>Pseudomonadati</taxon>
        <taxon>Bacteroidota</taxon>
        <taxon>Cytophagia</taxon>
        <taxon>Cytophagales</taxon>
        <taxon>Mangrovivirgaceae</taxon>
        <taxon>Mangrovivirga</taxon>
    </lineage>
</organism>
<protein>
    <submittedName>
        <fullName evidence="1">Uncharacterized protein</fullName>
    </submittedName>
</protein>
<gene>
    <name evidence="1" type="ORF">DCC35_05420</name>
</gene>
<dbReference type="EMBL" id="CP028923">
    <property type="protein sequence ID" value="QCK14224.1"/>
    <property type="molecule type" value="Genomic_DNA"/>
</dbReference>